<dbReference type="Gene3D" id="1.25.40.10">
    <property type="entry name" value="Tetratricopeptide repeat domain"/>
    <property type="match status" value="1"/>
</dbReference>
<comment type="caution">
    <text evidence="1">The sequence shown here is derived from an EMBL/GenBank/DDBJ whole genome shotgun (WGS) entry which is preliminary data.</text>
</comment>
<dbReference type="InterPro" id="IPR011990">
    <property type="entry name" value="TPR-like_helical_dom_sf"/>
</dbReference>
<dbReference type="AlphaFoldDB" id="A0AAW2YIC7"/>
<organism evidence="1 2">
    <name type="scientific">Acrasis kona</name>
    <dbReference type="NCBI Taxonomy" id="1008807"/>
    <lineage>
        <taxon>Eukaryota</taxon>
        <taxon>Discoba</taxon>
        <taxon>Heterolobosea</taxon>
        <taxon>Tetramitia</taxon>
        <taxon>Eutetramitia</taxon>
        <taxon>Acrasidae</taxon>
        <taxon>Acrasis</taxon>
    </lineage>
</organism>
<dbReference type="Proteomes" id="UP001431209">
    <property type="component" value="Unassembled WGS sequence"/>
</dbReference>
<name>A0AAW2YIC7_9EUKA</name>
<evidence type="ECO:0000313" key="2">
    <source>
        <dbReference type="Proteomes" id="UP001431209"/>
    </source>
</evidence>
<dbReference type="SUPFAM" id="SSF48452">
    <property type="entry name" value="TPR-like"/>
    <property type="match status" value="1"/>
</dbReference>
<sequence>MSEDIHQQQQCLCYTCIIKEQNPYVARGKLSHVAQNINTWDVKKRDDWIFEFFHRIVAERAQVLETNKFNPLVEFIFEKGFSAQLLEMICKCYSLYIPNEAPKILDYEKLPPSDSTSGIMACMIFNEFMTIPNNSTKDLVLKHLMSGQAITIMYRAARFGSTLLKIAATKNLEWFVSDQNIINNVIGDDYITWANILQVCIYILQLPADHMLNESNVEKGNSQRKVLSHVGASEEQYNRYCLHHLQLLYQNASVLIHCIILENPDLQYMFAVEPNLFDTIIGQLDILPSHTCATSHRLDELAFSLALLCRVPFQLEDKSNDFVTLLSDMCGAADRPIDRLLMTYRKYVFDVNAVSYASQVVKDSVSYVPTQELRPDAEQIVSTKIVHTEMMLLTALCDLSYVDHVSRYIATNHVWFLDLLEKFLGLNNNNISHWMADQREKLKAGTHCVLFTQSRNKFSSQPEIVCMTKDMIGNCIVLLRNVVKHINNGSNVLLNSKEYVDLITASATYQKNIGVNVLKEKRNYKEALAHFSMGLHILPRPGDVDYPLVLHIAGMRDLKVTLLSNRAEMYLQCQDGKSAKIDLDAALLLDPNHEKSKRRLERVK</sequence>
<dbReference type="InterPro" id="IPR019734">
    <property type="entry name" value="TPR_rpt"/>
</dbReference>
<proteinExistence type="predicted"/>
<dbReference type="SMART" id="SM00028">
    <property type="entry name" value="TPR"/>
    <property type="match status" value="2"/>
</dbReference>
<accession>A0AAW2YIC7</accession>
<gene>
    <name evidence="1" type="ORF">AKO1_006363</name>
</gene>
<dbReference type="EMBL" id="JAOPGA020000129">
    <property type="protein sequence ID" value="KAL0477012.1"/>
    <property type="molecule type" value="Genomic_DNA"/>
</dbReference>
<protein>
    <submittedName>
        <fullName evidence="1">Uncharacterized protein</fullName>
    </submittedName>
</protein>
<evidence type="ECO:0000313" key="1">
    <source>
        <dbReference type="EMBL" id="KAL0477012.1"/>
    </source>
</evidence>
<keyword evidence="2" id="KW-1185">Reference proteome</keyword>
<reference evidence="1 2" key="1">
    <citation type="submission" date="2024-03" db="EMBL/GenBank/DDBJ databases">
        <title>The Acrasis kona genome and developmental transcriptomes reveal deep origins of eukaryotic multicellular pathways.</title>
        <authorList>
            <person name="Sheikh S."/>
            <person name="Fu C.-J."/>
            <person name="Brown M.W."/>
            <person name="Baldauf S.L."/>
        </authorList>
    </citation>
    <scope>NUCLEOTIDE SEQUENCE [LARGE SCALE GENOMIC DNA]</scope>
    <source>
        <strain evidence="1 2">ATCC MYA-3509</strain>
    </source>
</reference>